<dbReference type="OrthoDB" id="23364at2157"/>
<dbReference type="EMBL" id="QGMY01000007">
    <property type="protein sequence ID" value="PWR72333.1"/>
    <property type="molecule type" value="Genomic_DNA"/>
</dbReference>
<reference evidence="1 2" key="1">
    <citation type="submission" date="2018-05" db="EMBL/GenBank/DDBJ databases">
        <title>Draft genome of Methanospirillum lacunae Ki8-1.</title>
        <authorList>
            <person name="Dueholm M.S."/>
            <person name="Nielsen P.H."/>
            <person name="Bakmann L.F."/>
            <person name="Otzen D.E."/>
        </authorList>
    </citation>
    <scope>NUCLEOTIDE SEQUENCE [LARGE SCALE GENOMIC DNA]</scope>
    <source>
        <strain evidence="1 2">Ki8-1</strain>
    </source>
</reference>
<evidence type="ECO:0000313" key="2">
    <source>
        <dbReference type="Proteomes" id="UP000245657"/>
    </source>
</evidence>
<name>A0A2V2NAM7_9EURY</name>
<comment type="caution">
    <text evidence="1">The sequence shown here is derived from an EMBL/GenBank/DDBJ whole genome shotgun (WGS) entry which is preliminary data.</text>
</comment>
<evidence type="ECO:0008006" key="3">
    <source>
        <dbReference type="Google" id="ProtNLM"/>
    </source>
</evidence>
<gene>
    <name evidence="1" type="ORF">DK846_08475</name>
</gene>
<organism evidence="1 2">
    <name type="scientific">Methanospirillum lacunae</name>
    <dbReference type="NCBI Taxonomy" id="668570"/>
    <lineage>
        <taxon>Archaea</taxon>
        <taxon>Methanobacteriati</taxon>
        <taxon>Methanobacteriota</taxon>
        <taxon>Stenosarchaea group</taxon>
        <taxon>Methanomicrobia</taxon>
        <taxon>Methanomicrobiales</taxon>
        <taxon>Methanospirillaceae</taxon>
        <taxon>Methanospirillum</taxon>
    </lineage>
</organism>
<dbReference type="RefSeq" id="WP_109968822.1">
    <property type="nucleotide sequence ID" value="NZ_QGMY01000007.1"/>
</dbReference>
<dbReference type="Pfam" id="PF19769">
    <property type="entry name" value="CPxCG_zf"/>
    <property type="match status" value="1"/>
</dbReference>
<dbReference type="PANTHER" id="PTHR42195">
    <property type="entry name" value="UCP015877 FAMILY PROTEIN"/>
    <property type="match status" value="1"/>
</dbReference>
<evidence type="ECO:0000313" key="1">
    <source>
        <dbReference type="EMBL" id="PWR72333.1"/>
    </source>
</evidence>
<dbReference type="InterPro" id="IPR012041">
    <property type="entry name" value="Znf_CPxCG-like"/>
</dbReference>
<protein>
    <recommendedName>
        <fullName evidence="3">Archaeal Zn-finger protein</fullName>
    </recommendedName>
</protein>
<dbReference type="AlphaFoldDB" id="A0A2V2NAM7"/>
<proteinExistence type="predicted"/>
<keyword evidence="2" id="KW-1185">Reference proteome</keyword>
<dbReference type="Proteomes" id="UP000245657">
    <property type="component" value="Unassembled WGS sequence"/>
</dbReference>
<dbReference type="PANTHER" id="PTHR42195:SF1">
    <property type="entry name" value="ZINC FINGER PROTEIN"/>
    <property type="match status" value="1"/>
</dbReference>
<sequence>MFCTTCDEETEHDVLSRTTNQVIKCTTCGTVSRIPVQKEPALLQIKAIVSNEGASSVCRCEIAEDEEVAVGDFLIAESDDGEGTGVEVMSIESGDKRLDKSLGKNIDTLWTRVIDQVVVRFSVHDGWHTTPLYVRCEGDEKFVVGDVYVIKGVKSRIGHIRMRNGAVTKRRGKFEVANTIKRIYAYRI</sequence>
<accession>A0A2V2NAM7</accession>